<keyword evidence="8" id="KW-1185">Reference proteome</keyword>
<feature type="transmembrane region" description="Helical" evidence="5">
    <location>
        <begin position="24"/>
        <end position="41"/>
    </location>
</feature>
<dbReference type="Proteomes" id="UP000682202">
    <property type="component" value="Chromosome"/>
</dbReference>
<accession>A0A975K4A2</accession>
<dbReference type="InterPro" id="IPR049453">
    <property type="entry name" value="Memb_transporter_dom"/>
</dbReference>
<evidence type="ECO:0000256" key="3">
    <source>
        <dbReference type="ARBA" id="ARBA00022989"/>
    </source>
</evidence>
<dbReference type="GO" id="GO:0016020">
    <property type="term" value="C:membrane"/>
    <property type="evidence" value="ECO:0007669"/>
    <property type="project" value="UniProtKB-SubCell"/>
</dbReference>
<proteinExistence type="predicted"/>
<evidence type="ECO:0000256" key="4">
    <source>
        <dbReference type="ARBA" id="ARBA00023136"/>
    </source>
</evidence>
<feature type="transmembrane region" description="Helical" evidence="5">
    <location>
        <begin position="48"/>
        <end position="66"/>
    </location>
</feature>
<evidence type="ECO:0000256" key="2">
    <source>
        <dbReference type="ARBA" id="ARBA00022692"/>
    </source>
</evidence>
<feature type="transmembrane region" description="Helical" evidence="5">
    <location>
        <begin position="102"/>
        <end position="120"/>
    </location>
</feature>
<gene>
    <name evidence="7" type="ORF">F6B93_01875</name>
</gene>
<sequence>MWPIAQTAAAAGLAWYITRDVLDHPYPFFAPIAAAVCLWMTSAVRAEIAVEMMVGVALGIALGAVVREVLATGAIAIAAAVLLSLCVAMLIGQGFVPQRPMFVNQTTMSAILLLTFPLSGLALERIFDALIGGGLALVFSLVLFPKNPVHMLRDARNAVLEAVADMLARIAIPNADSASTPDGTVGIAGQLHRRLAELLEVRKAARLLVRVAPRRWRLRYAVRTADRHAARSAELANAALLLVGTVTRARSGGERLDASIRAALGELSTAVAALAVDDPATAAARAVSIRHRIATPEPAPCSTTQIIVAGAIDACVGELLEVADFAPA</sequence>
<evidence type="ECO:0000313" key="7">
    <source>
        <dbReference type="EMBL" id="QUR69533.1"/>
    </source>
</evidence>
<comment type="subcellular location">
    <subcellularLocation>
        <location evidence="1">Membrane</location>
        <topology evidence="1">Multi-pass membrane protein</topology>
    </subcellularLocation>
</comment>
<feature type="transmembrane region" description="Helical" evidence="5">
    <location>
        <begin position="72"/>
        <end position="90"/>
    </location>
</feature>
<reference evidence="7" key="1">
    <citation type="submission" date="2019-12" db="EMBL/GenBank/DDBJ databases">
        <title>Mycobacterium spongiae sp. nov.</title>
        <authorList>
            <person name="Stinear T."/>
        </authorList>
    </citation>
    <scope>NUCLEOTIDE SEQUENCE</scope>
    <source>
        <strain evidence="7">FSD4b-SM</strain>
    </source>
</reference>
<protein>
    <submittedName>
        <fullName evidence="7">Aromatic acid exporter family protein</fullName>
    </submittedName>
</protein>
<dbReference type="Pfam" id="PF13515">
    <property type="entry name" value="FUSC_2"/>
    <property type="match status" value="1"/>
</dbReference>
<dbReference type="KEGG" id="mspg:F6B93_01875"/>
<organism evidence="7 8">
    <name type="scientific">Mycobacterium spongiae</name>
    <dbReference type="NCBI Taxonomy" id="886343"/>
    <lineage>
        <taxon>Bacteria</taxon>
        <taxon>Bacillati</taxon>
        <taxon>Actinomycetota</taxon>
        <taxon>Actinomycetes</taxon>
        <taxon>Mycobacteriales</taxon>
        <taxon>Mycobacteriaceae</taxon>
        <taxon>Mycobacterium</taxon>
    </lineage>
</organism>
<keyword evidence="3 5" id="KW-1133">Transmembrane helix</keyword>
<keyword evidence="2 5" id="KW-0812">Transmembrane</keyword>
<feature type="domain" description="Integral membrane bound transporter" evidence="6">
    <location>
        <begin position="14"/>
        <end position="139"/>
    </location>
</feature>
<dbReference type="EMBL" id="CP046600">
    <property type="protein sequence ID" value="QUR69533.1"/>
    <property type="molecule type" value="Genomic_DNA"/>
</dbReference>
<name>A0A975K4A2_9MYCO</name>
<evidence type="ECO:0000256" key="1">
    <source>
        <dbReference type="ARBA" id="ARBA00004141"/>
    </source>
</evidence>
<dbReference type="AlphaFoldDB" id="A0A975K4A2"/>
<evidence type="ECO:0000313" key="8">
    <source>
        <dbReference type="Proteomes" id="UP000682202"/>
    </source>
</evidence>
<feature type="transmembrane region" description="Helical" evidence="5">
    <location>
        <begin position="126"/>
        <end position="144"/>
    </location>
</feature>
<evidence type="ECO:0000259" key="6">
    <source>
        <dbReference type="Pfam" id="PF13515"/>
    </source>
</evidence>
<keyword evidence="4 5" id="KW-0472">Membrane</keyword>
<evidence type="ECO:0000256" key="5">
    <source>
        <dbReference type="SAM" id="Phobius"/>
    </source>
</evidence>